<accession>A0A4R4EBB4</accession>
<dbReference type="InterPro" id="IPR036873">
    <property type="entry name" value="Rhodanese-like_dom_sf"/>
</dbReference>
<sequence>MTSNTIIWILFAIVIVIFFYTRFSSIRGMRNMNAAQFEEAIQSTANRLVIDVREPGEFKGGHIVGAVNYPLSSLNDKLKNIPSDKQLFIYCQSGMRSRQAGRVLSKNGYTNLVNLQGGFLSWKGKKVK</sequence>
<evidence type="ECO:0000313" key="3">
    <source>
        <dbReference type="EMBL" id="TCZ75431.1"/>
    </source>
</evidence>
<organism evidence="3 4">
    <name type="scientific">Paenibacillus albiflavus</name>
    <dbReference type="NCBI Taxonomy" id="2545760"/>
    <lineage>
        <taxon>Bacteria</taxon>
        <taxon>Bacillati</taxon>
        <taxon>Bacillota</taxon>
        <taxon>Bacilli</taxon>
        <taxon>Bacillales</taxon>
        <taxon>Paenibacillaceae</taxon>
        <taxon>Paenibacillus</taxon>
    </lineage>
</organism>
<dbReference type="PANTHER" id="PTHR43031">
    <property type="entry name" value="FAD-DEPENDENT OXIDOREDUCTASE"/>
    <property type="match status" value="1"/>
</dbReference>
<dbReference type="Pfam" id="PF00581">
    <property type="entry name" value="Rhodanese"/>
    <property type="match status" value="1"/>
</dbReference>
<comment type="caution">
    <text evidence="3">The sequence shown here is derived from an EMBL/GenBank/DDBJ whole genome shotgun (WGS) entry which is preliminary data.</text>
</comment>
<dbReference type="SUPFAM" id="SSF52821">
    <property type="entry name" value="Rhodanese/Cell cycle control phosphatase"/>
    <property type="match status" value="1"/>
</dbReference>
<evidence type="ECO:0000256" key="1">
    <source>
        <dbReference type="SAM" id="Phobius"/>
    </source>
</evidence>
<reference evidence="3 4" key="1">
    <citation type="submission" date="2019-03" db="EMBL/GenBank/DDBJ databases">
        <authorList>
            <person name="Kim M.K.M."/>
        </authorList>
    </citation>
    <scope>NUCLEOTIDE SEQUENCE [LARGE SCALE GENOMIC DNA]</scope>
    <source>
        <strain evidence="3 4">18JY21-1</strain>
    </source>
</reference>
<evidence type="ECO:0000313" key="4">
    <source>
        <dbReference type="Proteomes" id="UP000295418"/>
    </source>
</evidence>
<dbReference type="InterPro" id="IPR001763">
    <property type="entry name" value="Rhodanese-like_dom"/>
</dbReference>
<dbReference type="Gene3D" id="3.40.250.10">
    <property type="entry name" value="Rhodanese-like domain"/>
    <property type="match status" value="1"/>
</dbReference>
<protein>
    <submittedName>
        <fullName evidence="3">Rhodanese-like domain-containing protein</fullName>
    </submittedName>
</protein>
<keyword evidence="1" id="KW-0812">Transmembrane</keyword>
<dbReference type="AlphaFoldDB" id="A0A4R4EBB4"/>
<dbReference type="OrthoDB" id="9800872at2"/>
<dbReference type="RefSeq" id="WP_132419396.1">
    <property type="nucleotide sequence ID" value="NZ_SKFG01000020.1"/>
</dbReference>
<dbReference type="InterPro" id="IPR050229">
    <property type="entry name" value="GlpE_sulfurtransferase"/>
</dbReference>
<dbReference type="SMART" id="SM00450">
    <property type="entry name" value="RHOD"/>
    <property type="match status" value="1"/>
</dbReference>
<feature type="domain" description="Rhodanese" evidence="2">
    <location>
        <begin position="43"/>
        <end position="127"/>
    </location>
</feature>
<dbReference type="PROSITE" id="PS50206">
    <property type="entry name" value="RHODANESE_3"/>
    <property type="match status" value="1"/>
</dbReference>
<feature type="transmembrane region" description="Helical" evidence="1">
    <location>
        <begin position="6"/>
        <end position="23"/>
    </location>
</feature>
<proteinExistence type="predicted"/>
<keyword evidence="4" id="KW-1185">Reference proteome</keyword>
<dbReference type="Proteomes" id="UP000295418">
    <property type="component" value="Unassembled WGS sequence"/>
</dbReference>
<name>A0A4R4EBB4_9BACL</name>
<gene>
    <name evidence="3" type="ORF">E0485_17685</name>
</gene>
<evidence type="ECO:0000259" key="2">
    <source>
        <dbReference type="PROSITE" id="PS50206"/>
    </source>
</evidence>
<dbReference type="PANTHER" id="PTHR43031:SF18">
    <property type="entry name" value="RHODANESE-RELATED SULFURTRANSFERASES"/>
    <property type="match status" value="1"/>
</dbReference>
<keyword evidence="1" id="KW-1133">Transmembrane helix</keyword>
<dbReference type="CDD" id="cd00158">
    <property type="entry name" value="RHOD"/>
    <property type="match status" value="1"/>
</dbReference>
<dbReference type="EMBL" id="SKFG01000020">
    <property type="protein sequence ID" value="TCZ75431.1"/>
    <property type="molecule type" value="Genomic_DNA"/>
</dbReference>
<keyword evidence="1" id="KW-0472">Membrane</keyword>